<dbReference type="OrthoDB" id="428595at2759"/>
<dbReference type="GO" id="GO:0030286">
    <property type="term" value="C:dynein complex"/>
    <property type="evidence" value="ECO:0007669"/>
    <property type="project" value="InterPro"/>
</dbReference>
<gene>
    <name evidence="3" type="ORF">THRCLA_11805</name>
</gene>
<protein>
    <submittedName>
        <fullName evidence="3">Axonemal dynein heavy chain</fullName>
    </submittedName>
</protein>
<evidence type="ECO:0000313" key="4">
    <source>
        <dbReference type="Proteomes" id="UP000243217"/>
    </source>
</evidence>
<dbReference type="GO" id="GO:0045505">
    <property type="term" value="F:dynein intermediate chain binding"/>
    <property type="evidence" value="ECO:0007669"/>
    <property type="project" value="InterPro"/>
</dbReference>
<dbReference type="PANTHER" id="PTHR45703">
    <property type="entry name" value="DYNEIN HEAVY CHAIN"/>
    <property type="match status" value="1"/>
</dbReference>
<keyword evidence="4" id="KW-1185">Reference proteome</keyword>
<sequence length="934" mass="108156">MENDREMDQEAYEEEEDKMPLSHQEQIEKDRLLLEQRFRLHKRMRKQAKERLDNLKSKAARKKESHVDYQNLPHKWKEGIVLEEELKRREQLKILRGPEPVRAFPGRIRATSPLQLDSEFERQQQIEEYAKYAAENEHSANIELDEFLKLDQSQFPLHQFDSSEYETKSPDEWLALTKNGASPFFVKNEWRWRPCIIDSYNSLTDKYTIQFQGSDKQKQVRRINLRFDIEDPAVFQRRIEEAMLRREEAKAHMRFDYFIAQQNTIEPRAMGRPTLEGIHRRVVEGLTPEIGVEENHANILKSLTDVVIRDYARSMKKAVLAYRLKFDANLLIKYSSLNLTPITTPLPAPYFGKIQIPTHQYEKAQRIIGRKHYTALSGFLTVLLKIYHGWDTSFRHLTFCSTSLDQLTLPCHLAEFDNLQLAHCTRITEMLAVDWRRAISENLVDSLQDTQDFFISDREAYANGLLKRLLMSIRVRMATQIRLLVEQSTYNWVSFVEAAVKRTLPKVDMTLPQTSIFAVELAINDDGIVEMVPSPQDIKNVMLAPFDTMVQNVSAIEVIDPDLLSLLNLERIKLFDISVKDEVVYETVTKIATARRDVVKFLNESINQVQSVADSYSKHAELIGVDADLFMKHFKQNNPAPISLDEVETLSFDVTSFSLICVSALGLKSTLRLRGTAIRDALIEYIVTDAREKNIDITRRYQVILHRITEKPSNEGELAALKDFINVSKGTIAGIILEVEEIHTRLHALHEFSHTISDDDFRLAWSTKEWPLRVAHAADTCDSALEEDKIRMMDKLALEKEAFELDLERFEKEVGLFKSYGEIDMTDKYVEMASTLYDAICEAKTKAENFNQREAVFGFRPTEYAMITKLEADFNPYYKLWTMCAEFNISKQAWLTGPFLELKGGEIEANVTEWWKASYKLSKQLAEEAPGSAE</sequence>
<dbReference type="PANTHER" id="PTHR45703:SF1">
    <property type="entry name" value="DYNEINS HEAVY CHAIN"/>
    <property type="match status" value="1"/>
</dbReference>
<evidence type="ECO:0000256" key="2">
    <source>
        <dbReference type="SAM" id="MobiDB-lite"/>
    </source>
</evidence>
<reference evidence="3 4" key="1">
    <citation type="journal article" date="2014" name="Genome Biol. Evol.">
        <title>The secreted proteins of Achlya hypogyna and Thraustotheca clavata identify the ancestral oomycete secretome and reveal gene acquisitions by horizontal gene transfer.</title>
        <authorList>
            <person name="Misner I."/>
            <person name="Blouin N."/>
            <person name="Leonard G."/>
            <person name="Richards T.A."/>
            <person name="Lane C.E."/>
        </authorList>
    </citation>
    <scope>NUCLEOTIDE SEQUENCE [LARGE SCALE GENOMIC DNA]</scope>
    <source>
        <strain evidence="3 4">ATCC 34112</strain>
    </source>
</reference>
<feature type="non-terminal residue" evidence="3">
    <location>
        <position position="934"/>
    </location>
</feature>
<organism evidence="3 4">
    <name type="scientific">Thraustotheca clavata</name>
    <dbReference type="NCBI Taxonomy" id="74557"/>
    <lineage>
        <taxon>Eukaryota</taxon>
        <taxon>Sar</taxon>
        <taxon>Stramenopiles</taxon>
        <taxon>Oomycota</taxon>
        <taxon>Saprolegniomycetes</taxon>
        <taxon>Saprolegniales</taxon>
        <taxon>Achlyaceae</taxon>
        <taxon>Thraustotheca</taxon>
    </lineage>
</organism>
<keyword evidence="1" id="KW-0175">Coiled coil</keyword>
<dbReference type="Proteomes" id="UP000243217">
    <property type="component" value="Unassembled WGS sequence"/>
</dbReference>
<feature type="coiled-coil region" evidence="1">
    <location>
        <begin position="38"/>
        <end position="65"/>
    </location>
</feature>
<accession>A0A1V9Y6L7</accession>
<evidence type="ECO:0000256" key="1">
    <source>
        <dbReference type="SAM" id="Coils"/>
    </source>
</evidence>
<feature type="region of interest" description="Disordered" evidence="2">
    <location>
        <begin position="1"/>
        <end position="26"/>
    </location>
</feature>
<name>A0A1V9Y6L7_9STRA</name>
<comment type="caution">
    <text evidence="3">The sequence shown here is derived from an EMBL/GenBank/DDBJ whole genome shotgun (WGS) entry which is preliminary data.</text>
</comment>
<dbReference type="AlphaFoldDB" id="A0A1V9Y6L7"/>
<proteinExistence type="predicted"/>
<dbReference type="InterPro" id="IPR026983">
    <property type="entry name" value="DHC"/>
</dbReference>
<dbReference type="EMBL" id="JNBS01005023">
    <property type="protein sequence ID" value="OQR81357.1"/>
    <property type="molecule type" value="Genomic_DNA"/>
</dbReference>
<dbReference type="STRING" id="74557.A0A1V9Y6L7"/>
<evidence type="ECO:0000313" key="3">
    <source>
        <dbReference type="EMBL" id="OQR81357.1"/>
    </source>
</evidence>
<dbReference type="GO" id="GO:0007018">
    <property type="term" value="P:microtubule-based movement"/>
    <property type="evidence" value="ECO:0007669"/>
    <property type="project" value="InterPro"/>
</dbReference>
<dbReference type="GO" id="GO:0051959">
    <property type="term" value="F:dynein light intermediate chain binding"/>
    <property type="evidence" value="ECO:0007669"/>
    <property type="project" value="InterPro"/>
</dbReference>